<evidence type="ECO:0000313" key="1">
    <source>
        <dbReference type="EMBL" id="CAG5096424.1"/>
    </source>
</evidence>
<evidence type="ECO:0000313" key="2">
    <source>
        <dbReference type="Proteomes" id="UP001158576"/>
    </source>
</evidence>
<name>A0ABN7SJA2_OIKDI</name>
<sequence>MLFHSIDDQELKVIETTIRTLDGWKKGRTAETFRRLRINFTKEFGNSKVDHKYVMESVNGMSKTVMLPLGQLNLSIPANTCESIGVNIIRQVLSRKIDDQFVHLSASIVDQKDSELCVFLSVTSLFRHARPLAIIGAMKKQNSNSVQFHQMVLDHIDHAAGQYVIKNTQHDFQPVTKIPCSRALYVRLEFITDLYAQTSSTKLQGSNLSVVNENFNVKDLPKMAENYWYLLPHAYSLHFEYLDELALSHQRKIDAII</sequence>
<keyword evidence="2" id="KW-1185">Reference proteome</keyword>
<dbReference type="Proteomes" id="UP001158576">
    <property type="component" value="Chromosome XSR"/>
</dbReference>
<dbReference type="EMBL" id="OU015569">
    <property type="protein sequence ID" value="CAG5096424.1"/>
    <property type="molecule type" value="Genomic_DNA"/>
</dbReference>
<reference evidence="1 2" key="1">
    <citation type="submission" date="2021-04" db="EMBL/GenBank/DDBJ databases">
        <authorList>
            <person name="Bliznina A."/>
        </authorList>
    </citation>
    <scope>NUCLEOTIDE SEQUENCE [LARGE SCALE GENOMIC DNA]</scope>
</reference>
<proteinExistence type="predicted"/>
<gene>
    <name evidence="1" type="ORF">OKIOD_LOCUS6170</name>
</gene>
<protein>
    <submittedName>
        <fullName evidence="1">Oidioi.mRNA.OKI2018_I69.XSR.g14612.t1.cds</fullName>
    </submittedName>
</protein>
<accession>A0ABN7SJA2</accession>
<organism evidence="1 2">
    <name type="scientific">Oikopleura dioica</name>
    <name type="common">Tunicate</name>
    <dbReference type="NCBI Taxonomy" id="34765"/>
    <lineage>
        <taxon>Eukaryota</taxon>
        <taxon>Metazoa</taxon>
        <taxon>Chordata</taxon>
        <taxon>Tunicata</taxon>
        <taxon>Appendicularia</taxon>
        <taxon>Copelata</taxon>
        <taxon>Oikopleuridae</taxon>
        <taxon>Oikopleura</taxon>
    </lineage>
</organism>